<dbReference type="Gene3D" id="3.40.50.10090">
    <property type="match status" value="2"/>
</dbReference>
<dbReference type="NCBIfam" id="NF005568">
    <property type="entry name" value="PRK07239.1"/>
    <property type="match status" value="1"/>
</dbReference>
<dbReference type="AlphaFoldDB" id="A0A1H0ZCH8"/>
<dbReference type="GO" id="GO:0006355">
    <property type="term" value="P:regulation of DNA-templated transcription"/>
    <property type="evidence" value="ECO:0007669"/>
    <property type="project" value="InterPro"/>
</dbReference>
<dbReference type="GO" id="GO:0000160">
    <property type="term" value="P:phosphorelay signal transduction system"/>
    <property type="evidence" value="ECO:0007669"/>
    <property type="project" value="InterPro"/>
</dbReference>
<name>A0A1H0ZCH8_9MICC</name>
<organism evidence="4 5">
    <name type="scientific">Crystallibacter crystallopoietes</name>
    <dbReference type="NCBI Taxonomy" id="37928"/>
    <lineage>
        <taxon>Bacteria</taxon>
        <taxon>Bacillati</taxon>
        <taxon>Actinomycetota</taxon>
        <taxon>Actinomycetes</taxon>
        <taxon>Micrococcales</taxon>
        <taxon>Micrococcaceae</taxon>
        <taxon>Crystallibacter</taxon>
    </lineage>
</organism>
<dbReference type="Pfam" id="PF00486">
    <property type="entry name" value="Trans_reg_C"/>
    <property type="match status" value="1"/>
</dbReference>
<keyword evidence="1 2" id="KW-0238">DNA-binding</keyword>
<dbReference type="PANTHER" id="PTHR40082">
    <property type="entry name" value="BLR5956 PROTEIN"/>
    <property type="match status" value="1"/>
</dbReference>
<dbReference type="InterPro" id="IPR039793">
    <property type="entry name" value="UROS/Hem4"/>
</dbReference>
<evidence type="ECO:0000259" key="3">
    <source>
        <dbReference type="PROSITE" id="PS51755"/>
    </source>
</evidence>
<dbReference type="PROSITE" id="PS51755">
    <property type="entry name" value="OMPR_PHOB"/>
    <property type="match status" value="1"/>
</dbReference>
<proteinExistence type="predicted"/>
<accession>A0A1H0ZCH8</accession>
<dbReference type="GO" id="GO:0006780">
    <property type="term" value="P:uroporphyrinogen III biosynthetic process"/>
    <property type="evidence" value="ECO:0007669"/>
    <property type="project" value="InterPro"/>
</dbReference>
<dbReference type="EMBL" id="FNKH01000002">
    <property type="protein sequence ID" value="SDQ25137.1"/>
    <property type="molecule type" value="Genomic_DNA"/>
</dbReference>
<sequence>MGAAAAVPASAPAPSQDLTRAPDQELRTLVELPNADALAGFRVGVTSDRRAEDLISALERRGAQVLHAPALRIAPVAEDHLLMQDTAAILGARPDITLITTAYGMRRWCEAADAHGLGEDLMDILAASRIFVRGPKARGAVRAAGLDDAGISHDERTATMVDMLLEQGVEGLTVAIQLHGYTDAEQLARLRGAGATVLTVTPYRWIKPEGAEGKVGRLIEAVITRQLDVVTFTSAPAVDALWSTAHELGLFDALVTAFKYDVVAAAVGPVTAKPLEDAGVRPIMPERYRMGALIRLVVEHLSGNQIQRFNTALGELEIRGRSVILRGERVDLSPTPLAIFRALAAAGGAVLPREALLECLPDAPGEHALDMAVSRLRQALPDASLVATVIKRGYRLNV</sequence>
<dbReference type="CDD" id="cd06578">
    <property type="entry name" value="HemD"/>
    <property type="match status" value="1"/>
</dbReference>
<evidence type="ECO:0000256" key="2">
    <source>
        <dbReference type="PROSITE-ProRule" id="PRU01091"/>
    </source>
</evidence>
<dbReference type="InterPro" id="IPR001867">
    <property type="entry name" value="OmpR/PhoB-type_DNA-bd"/>
</dbReference>
<protein>
    <submittedName>
        <fullName evidence="4">Uroporphyrinogen-III synthase</fullName>
    </submittedName>
</protein>
<dbReference type="InterPro" id="IPR016032">
    <property type="entry name" value="Sig_transdc_resp-reg_C-effctor"/>
</dbReference>
<dbReference type="SUPFAM" id="SSF46894">
    <property type="entry name" value="C-terminal effector domain of the bipartite response regulators"/>
    <property type="match status" value="1"/>
</dbReference>
<dbReference type="Gene3D" id="1.10.10.10">
    <property type="entry name" value="Winged helix-like DNA-binding domain superfamily/Winged helix DNA-binding domain"/>
    <property type="match status" value="1"/>
</dbReference>
<dbReference type="GO" id="GO:0003677">
    <property type="term" value="F:DNA binding"/>
    <property type="evidence" value="ECO:0007669"/>
    <property type="project" value="UniProtKB-UniRule"/>
</dbReference>
<dbReference type="InterPro" id="IPR036108">
    <property type="entry name" value="4pyrrol_syn_uPrphyn_synt_sf"/>
</dbReference>
<evidence type="ECO:0000256" key="1">
    <source>
        <dbReference type="ARBA" id="ARBA00023125"/>
    </source>
</evidence>
<dbReference type="Pfam" id="PF02602">
    <property type="entry name" value="HEM4"/>
    <property type="match status" value="1"/>
</dbReference>
<dbReference type="SUPFAM" id="SSF69618">
    <property type="entry name" value="HemD-like"/>
    <property type="match status" value="1"/>
</dbReference>
<dbReference type="Proteomes" id="UP000181917">
    <property type="component" value="Unassembled WGS sequence"/>
</dbReference>
<evidence type="ECO:0000313" key="5">
    <source>
        <dbReference type="Proteomes" id="UP000181917"/>
    </source>
</evidence>
<dbReference type="OrthoDB" id="213853at2"/>
<reference evidence="4 5" key="1">
    <citation type="submission" date="2016-10" db="EMBL/GenBank/DDBJ databases">
        <authorList>
            <person name="de Groot N.N."/>
        </authorList>
    </citation>
    <scope>NUCLEOTIDE SEQUENCE [LARGE SCALE GENOMIC DNA]</scope>
    <source>
        <strain evidence="4 5">DSM 20117</strain>
    </source>
</reference>
<dbReference type="GO" id="GO:0004852">
    <property type="term" value="F:uroporphyrinogen-III synthase activity"/>
    <property type="evidence" value="ECO:0007669"/>
    <property type="project" value="InterPro"/>
</dbReference>
<keyword evidence="5" id="KW-1185">Reference proteome</keyword>
<evidence type="ECO:0000313" key="4">
    <source>
        <dbReference type="EMBL" id="SDQ25137.1"/>
    </source>
</evidence>
<dbReference type="InterPro" id="IPR036388">
    <property type="entry name" value="WH-like_DNA-bd_sf"/>
</dbReference>
<dbReference type="STRING" id="37928.SAMN04489742_0270"/>
<gene>
    <name evidence="4" type="ORF">SAMN04489742_0270</name>
</gene>
<dbReference type="InterPro" id="IPR003754">
    <property type="entry name" value="4pyrrol_synth_uPrphyn_synth"/>
</dbReference>
<feature type="DNA-binding region" description="OmpR/PhoB-type" evidence="2">
    <location>
        <begin position="303"/>
        <end position="398"/>
    </location>
</feature>
<feature type="domain" description="OmpR/PhoB-type" evidence="3">
    <location>
        <begin position="303"/>
        <end position="398"/>
    </location>
</feature>
<dbReference type="SMART" id="SM00862">
    <property type="entry name" value="Trans_reg_C"/>
    <property type="match status" value="1"/>
</dbReference>
<dbReference type="PANTHER" id="PTHR40082:SF1">
    <property type="entry name" value="BLR5956 PROTEIN"/>
    <property type="match status" value="1"/>
</dbReference>
<dbReference type="KEGG" id="acry:AC20117_15915"/>